<organism evidence="8 9">
    <name type="scientific">Diatraea saccharalis</name>
    <name type="common">sugarcane borer</name>
    <dbReference type="NCBI Taxonomy" id="40085"/>
    <lineage>
        <taxon>Eukaryota</taxon>
        <taxon>Metazoa</taxon>
        <taxon>Ecdysozoa</taxon>
        <taxon>Arthropoda</taxon>
        <taxon>Hexapoda</taxon>
        <taxon>Insecta</taxon>
        <taxon>Pterygota</taxon>
        <taxon>Neoptera</taxon>
        <taxon>Endopterygota</taxon>
        <taxon>Lepidoptera</taxon>
        <taxon>Glossata</taxon>
        <taxon>Ditrysia</taxon>
        <taxon>Pyraloidea</taxon>
        <taxon>Crambidae</taxon>
        <taxon>Crambinae</taxon>
        <taxon>Diatraea</taxon>
    </lineage>
</organism>
<feature type="domain" description="Carboxylesterase type B" evidence="7">
    <location>
        <begin position="28"/>
        <end position="543"/>
    </location>
</feature>
<dbReference type="Pfam" id="PF00135">
    <property type="entry name" value="COesterase"/>
    <property type="match status" value="1"/>
</dbReference>
<comment type="similarity">
    <text evidence="1 6">Belongs to the type-B carboxylesterase/lipase family.</text>
</comment>
<reference evidence="8" key="1">
    <citation type="submission" date="2021-12" db="EMBL/GenBank/DDBJ databases">
        <authorList>
            <person name="King R."/>
        </authorList>
    </citation>
    <scope>NUCLEOTIDE SEQUENCE</scope>
</reference>
<dbReference type="InterPro" id="IPR002018">
    <property type="entry name" value="CarbesteraseB"/>
</dbReference>
<dbReference type="AlphaFoldDB" id="A0A9N9QXT2"/>
<keyword evidence="9" id="KW-1185">Reference proteome</keyword>
<sequence length="562" mass="64247">MKFTFLPCCDSSHTQSTKRSCSCNEDMPCVQTAQGLLKGVTSKFENETYYSFKGIPYAKPPIGDLRFKAPEPPERWEGERDASEHGPVCPQYNERMDRMEEGSEDCLYLNVYTKHLKPAKLLPVMVWIHGGSFYTGSGNSDFYGPDFFMTHDVVLVTFNYRLEVLGFLCLDNEQVPGNAGLKDQVAALQWVKRNITVFGGDCNNITIFGCSAGSACTSFHLISKMSEGLFNKAICQSGVCLNDWSYNIYPRQRAFQLGKLLGKETEDENELLEYLKSVPASSLVKIKLPPLEVDHIDLTDGLFFGPVVEKTCQSVKNFMTERPSDLVRKGHIAKVPLILGFTSGEGMEITRNLEHMIGMLNIEGILIPRELKLQLGPEKRREIEEKIRRQYFKGKNITTEMLQEVTDYMTDVLFSYNTARLAKYRTQLCGSSPIYLYQFIAESERNYMKTLYKIDHVKGVCHGDELHYLFHVTCLPIPLSDRSRKIIDQFMKLWVNFASTGNPTPSHYAELWKPFSVNEWNCFIIGDELKCIQIQDAENMKFWEEIYGEIDALNGYHRHTTD</sequence>
<keyword evidence="4" id="KW-1015">Disulfide bond</keyword>
<dbReference type="Gene3D" id="3.40.50.1820">
    <property type="entry name" value="alpha/beta hydrolase"/>
    <property type="match status" value="1"/>
</dbReference>
<evidence type="ECO:0000259" key="7">
    <source>
        <dbReference type="Pfam" id="PF00135"/>
    </source>
</evidence>
<evidence type="ECO:0000313" key="9">
    <source>
        <dbReference type="Proteomes" id="UP001153714"/>
    </source>
</evidence>
<evidence type="ECO:0000256" key="6">
    <source>
        <dbReference type="RuleBase" id="RU361235"/>
    </source>
</evidence>
<dbReference type="InterPro" id="IPR019826">
    <property type="entry name" value="Carboxylesterase_B_AS"/>
</dbReference>
<proteinExistence type="inferred from homology"/>
<protein>
    <recommendedName>
        <fullName evidence="6">Carboxylic ester hydrolase</fullName>
        <ecNumber evidence="6">3.1.1.-</ecNumber>
    </recommendedName>
</protein>
<keyword evidence="5" id="KW-0325">Glycoprotein</keyword>
<evidence type="ECO:0000256" key="3">
    <source>
        <dbReference type="ARBA" id="ARBA00022801"/>
    </source>
</evidence>
<evidence type="ECO:0000256" key="1">
    <source>
        <dbReference type="ARBA" id="ARBA00005964"/>
    </source>
</evidence>
<dbReference type="EMBL" id="OU893345">
    <property type="protein sequence ID" value="CAG9785524.1"/>
    <property type="molecule type" value="Genomic_DNA"/>
</dbReference>
<evidence type="ECO:0000256" key="2">
    <source>
        <dbReference type="ARBA" id="ARBA00022487"/>
    </source>
</evidence>
<dbReference type="OrthoDB" id="19653at2759"/>
<dbReference type="PROSITE" id="PS00122">
    <property type="entry name" value="CARBOXYLESTERASE_B_1"/>
    <property type="match status" value="1"/>
</dbReference>
<keyword evidence="2" id="KW-0719">Serine esterase</keyword>
<dbReference type="InterPro" id="IPR029058">
    <property type="entry name" value="AB_hydrolase_fold"/>
</dbReference>
<keyword evidence="3 6" id="KW-0378">Hydrolase</keyword>
<name>A0A9N9QXT2_9NEOP</name>
<evidence type="ECO:0000256" key="5">
    <source>
        <dbReference type="ARBA" id="ARBA00023180"/>
    </source>
</evidence>
<reference evidence="8" key="2">
    <citation type="submission" date="2022-10" db="EMBL/GenBank/DDBJ databases">
        <authorList>
            <consortium name="ENA_rothamsted_submissions"/>
            <consortium name="culmorum"/>
            <person name="King R."/>
        </authorList>
    </citation>
    <scope>NUCLEOTIDE SEQUENCE</scope>
</reference>
<dbReference type="EC" id="3.1.1.-" evidence="6"/>
<dbReference type="PANTHER" id="PTHR43142">
    <property type="entry name" value="CARBOXYLIC ESTER HYDROLASE"/>
    <property type="match status" value="1"/>
</dbReference>
<gene>
    <name evidence="8" type="ORF">DIATSA_LOCUS3551</name>
</gene>
<dbReference type="PANTHER" id="PTHR43142:SF1">
    <property type="entry name" value="CARBOXYLIC ESTER HYDROLASE"/>
    <property type="match status" value="1"/>
</dbReference>
<evidence type="ECO:0000256" key="4">
    <source>
        <dbReference type="ARBA" id="ARBA00023157"/>
    </source>
</evidence>
<dbReference type="GO" id="GO:0052689">
    <property type="term" value="F:carboxylic ester hydrolase activity"/>
    <property type="evidence" value="ECO:0007669"/>
    <property type="project" value="UniProtKB-KW"/>
</dbReference>
<accession>A0A9N9QXT2</accession>
<dbReference type="Proteomes" id="UP001153714">
    <property type="component" value="Chromosome 14"/>
</dbReference>
<dbReference type="SUPFAM" id="SSF53474">
    <property type="entry name" value="alpha/beta-Hydrolases"/>
    <property type="match status" value="1"/>
</dbReference>
<evidence type="ECO:0000313" key="8">
    <source>
        <dbReference type="EMBL" id="CAG9785524.1"/>
    </source>
</evidence>